<accession>A0A972VWA9</accession>
<sequence>MKFIQAIVLTCLAFAIGAEPQAYTPAETADPKAMMSAGFALMKFSDAEKTQFGEIVATFMGDVQQRIVRESRRNEPELPRRIKRRLRYLFDDLDERVKVLVNPSRLEGYQLFKAGLVGQFEPSTTDSAVQVESFRQEVFQQSMQY</sequence>
<dbReference type="Proteomes" id="UP000754644">
    <property type="component" value="Unassembled WGS sequence"/>
</dbReference>
<comment type="caution">
    <text evidence="1">The sequence shown here is derived from an EMBL/GenBank/DDBJ whole genome shotgun (WGS) entry which is preliminary data.</text>
</comment>
<protein>
    <submittedName>
        <fullName evidence="1">Uncharacterized protein</fullName>
    </submittedName>
</protein>
<proteinExistence type="predicted"/>
<evidence type="ECO:0000313" key="1">
    <source>
        <dbReference type="EMBL" id="NQV64781.1"/>
    </source>
</evidence>
<name>A0A972VWA9_9GAMM</name>
<dbReference type="AlphaFoldDB" id="A0A972VWA9"/>
<evidence type="ECO:0000313" key="2">
    <source>
        <dbReference type="Proteomes" id="UP000754644"/>
    </source>
</evidence>
<gene>
    <name evidence="1" type="ORF">HQ497_05385</name>
</gene>
<dbReference type="EMBL" id="JABMOJ010000198">
    <property type="protein sequence ID" value="NQV64781.1"/>
    <property type="molecule type" value="Genomic_DNA"/>
</dbReference>
<reference evidence="1" key="1">
    <citation type="submission" date="2020-05" db="EMBL/GenBank/DDBJ databases">
        <title>Sulfur intermediates as new biogeochemical hubs in an aquatic model microbial ecosystem.</title>
        <authorList>
            <person name="Vigneron A."/>
        </authorList>
    </citation>
    <scope>NUCLEOTIDE SEQUENCE</scope>
    <source>
        <strain evidence="1">Bin.250</strain>
    </source>
</reference>
<organism evidence="1 2">
    <name type="scientific">SAR86 cluster bacterium</name>
    <dbReference type="NCBI Taxonomy" id="2030880"/>
    <lineage>
        <taxon>Bacteria</taxon>
        <taxon>Pseudomonadati</taxon>
        <taxon>Pseudomonadota</taxon>
        <taxon>Gammaproteobacteria</taxon>
        <taxon>SAR86 cluster</taxon>
    </lineage>
</organism>